<dbReference type="PROSITE" id="PS50097">
    <property type="entry name" value="BTB"/>
    <property type="match status" value="1"/>
</dbReference>
<proteinExistence type="predicted"/>
<evidence type="ECO:0000259" key="1">
    <source>
        <dbReference type="PROSITE" id="PS50097"/>
    </source>
</evidence>
<dbReference type="AlphaFoldDB" id="A0A0N5B2L1"/>
<feature type="domain" description="BTB" evidence="1">
    <location>
        <begin position="226"/>
        <end position="288"/>
    </location>
</feature>
<accession>A0A0N5B2L1</accession>
<reference evidence="3" key="1">
    <citation type="submission" date="2017-02" db="UniProtKB">
        <authorList>
            <consortium name="WormBaseParasite"/>
        </authorList>
    </citation>
    <scope>IDENTIFICATION</scope>
</reference>
<name>A0A0N5B2L1_STREA</name>
<evidence type="ECO:0000313" key="2">
    <source>
        <dbReference type="Proteomes" id="UP000046392"/>
    </source>
</evidence>
<dbReference type="STRING" id="174720.A0A0N5B2L1"/>
<keyword evidence="2" id="KW-1185">Reference proteome</keyword>
<dbReference type="SUPFAM" id="SSF54695">
    <property type="entry name" value="POZ domain"/>
    <property type="match status" value="1"/>
</dbReference>
<dbReference type="GO" id="GO:0030163">
    <property type="term" value="P:protein catabolic process"/>
    <property type="evidence" value="ECO:0007669"/>
    <property type="project" value="UniProtKB-ARBA"/>
</dbReference>
<dbReference type="InterPro" id="IPR002083">
    <property type="entry name" value="MATH/TRAF_dom"/>
</dbReference>
<dbReference type="Pfam" id="PF00651">
    <property type="entry name" value="BTB"/>
    <property type="match status" value="1"/>
</dbReference>
<dbReference type="SUPFAM" id="SSF49599">
    <property type="entry name" value="TRAF domain-like"/>
    <property type="match status" value="1"/>
</dbReference>
<dbReference type="Gene3D" id="2.60.210.10">
    <property type="entry name" value="Apoptosis, Tumor Necrosis Factor Receptor Associated Protein 2, Chain A"/>
    <property type="match status" value="1"/>
</dbReference>
<dbReference type="Gene3D" id="3.30.710.10">
    <property type="entry name" value="Potassium Channel Kv1.1, Chain A"/>
    <property type="match status" value="1"/>
</dbReference>
<dbReference type="Proteomes" id="UP000046392">
    <property type="component" value="Unplaced"/>
</dbReference>
<organism evidence="2 3">
    <name type="scientific">Strongyloides papillosus</name>
    <name type="common">Intestinal threadworm</name>
    <dbReference type="NCBI Taxonomy" id="174720"/>
    <lineage>
        <taxon>Eukaryota</taxon>
        <taxon>Metazoa</taxon>
        <taxon>Ecdysozoa</taxon>
        <taxon>Nematoda</taxon>
        <taxon>Chromadorea</taxon>
        <taxon>Rhabditida</taxon>
        <taxon>Tylenchina</taxon>
        <taxon>Panagrolaimomorpha</taxon>
        <taxon>Strongyloidoidea</taxon>
        <taxon>Strongyloididae</taxon>
        <taxon>Strongyloides</taxon>
    </lineage>
</organism>
<dbReference type="InterPro" id="IPR000210">
    <property type="entry name" value="BTB/POZ_dom"/>
</dbReference>
<protein>
    <submittedName>
        <fullName evidence="3">BTB domain-containing protein</fullName>
    </submittedName>
</protein>
<dbReference type="InterPro" id="IPR008974">
    <property type="entry name" value="TRAF-like"/>
</dbReference>
<evidence type="ECO:0000313" key="3">
    <source>
        <dbReference type="WBParaSite" id="SPAL_0000031700.1"/>
    </source>
</evidence>
<sequence length="386" mass="44824">MDLENLADSKDSDVNNNFKNNVKRANLTCTIENFSNYGNVFKPCGKYFRKDPYSSYINYLCKTNDLCKNCHGKKSAIKDYHIFDFDLDSKVKCSLYIRPNGRDAETKDYVSLFLQFKEFSCLKIITLFKFSILNVDEKEEHKLVIGVEKFDANKNYHYLPKFINKDDLFRKGDILLPNDRLTVCFEIFYLCNNVNASSVSETTHIEGPSSMFLDDMSRMLNSSRYCDCIIKVENHKINVHKCILDARSEVFRSMLKYKLAGPEASIIEMSEFRLEVVKEMVNYIYTGKSPRVDEMAIEMLEIAEKYKLEGLKLIATESLLNSLNVQNVCEYLEKGEIYSAEILKEFAIRYIYLNGKEVLNSESWSRIATLYPLLLARIFNVAVRIE</sequence>
<dbReference type="SMART" id="SM00225">
    <property type="entry name" value="BTB"/>
    <property type="match status" value="1"/>
</dbReference>
<dbReference type="InterPro" id="IPR011333">
    <property type="entry name" value="SKP1/BTB/POZ_sf"/>
</dbReference>
<dbReference type="WBParaSite" id="SPAL_0000031700.1">
    <property type="protein sequence ID" value="SPAL_0000031700.1"/>
    <property type="gene ID" value="SPAL_0000031700"/>
</dbReference>
<dbReference type="Gene3D" id="1.25.40.420">
    <property type="match status" value="1"/>
</dbReference>
<dbReference type="PANTHER" id="PTHR24413">
    <property type="entry name" value="SPECKLE-TYPE POZ PROTEIN"/>
    <property type="match status" value="1"/>
</dbReference>
<dbReference type="Pfam" id="PF22486">
    <property type="entry name" value="MATH_2"/>
    <property type="match status" value="1"/>
</dbReference>